<keyword evidence="3" id="KW-1185">Reference proteome</keyword>
<dbReference type="RefSeq" id="WP_356504953.1">
    <property type="nucleotide sequence ID" value="NZ_JBEXIP010000067.1"/>
</dbReference>
<proteinExistence type="predicted"/>
<evidence type="ECO:0000313" key="2">
    <source>
        <dbReference type="EMBL" id="MET8438688.1"/>
    </source>
</evidence>
<dbReference type="Pfam" id="PF02426">
    <property type="entry name" value="MIase"/>
    <property type="match status" value="1"/>
</dbReference>
<gene>
    <name evidence="2" type="ORF">ABZV61_39535</name>
</gene>
<accession>A0ABV2UPK0</accession>
<protein>
    <submittedName>
        <fullName evidence="2">Muconolactone Delta-isomerase family protein</fullName>
    </submittedName>
</protein>
<dbReference type="SUPFAM" id="SSF54909">
    <property type="entry name" value="Dimeric alpha+beta barrel"/>
    <property type="match status" value="1"/>
</dbReference>
<organism evidence="2 3">
    <name type="scientific">Streptomyces sp. 900116325</name>
    <dbReference type="NCBI Taxonomy" id="3154295"/>
    <lineage>
        <taxon>Bacteria</taxon>
        <taxon>Bacillati</taxon>
        <taxon>Actinomycetota</taxon>
        <taxon>Actinomycetes</taxon>
        <taxon>Kitasatosporales</taxon>
        <taxon>Streptomycetaceae</taxon>
        <taxon>Streptomyces</taxon>
    </lineage>
</organism>
<comment type="caution">
    <text evidence="2">The sequence shown here is derived from an EMBL/GenBank/DDBJ whole genome shotgun (WGS) entry which is preliminary data.</text>
</comment>
<sequence>MNEFLVELTINVPEGTDPAEVDRRRAAEAVRAKELAAEGHLFRLWRQAGEPRVISVWRADDEAELREKLLGSLPLWPWVSAVITALQPHPNDPS</sequence>
<evidence type="ECO:0000313" key="3">
    <source>
        <dbReference type="Proteomes" id="UP001550044"/>
    </source>
</evidence>
<dbReference type="EMBL" id="JBEXIP010000067">
    <property type="protein sequence ID" value="MET8438688.1"/>
    <property type="molecule type" value="Genomic_DNA"/>
</dbReference>
<reference evidence="2 3" key="1">
    <citation type="submission" date="2024-06" db="EMBL/GenBank/DDBJ databases">
        <title>The Natural Products Discovery Center: Release of the First 8490 Sequenced Strains for Exploring Actinobacteria Biosynthetic Diversity.</title>
        <authorList>
            <person name="Kalkreuter E."/>
            <person name="Kautsar S.A."/>
            <person name="Yang D."/>
            <person name="Bader C.D."/>
            <person name="Teijaro C.N."/>
            <person name="Fluegel L."/>
            <person name="Davis C.M."/>
            <person name="Simpson J.R."/>
            <person name="Lauterbach L."/>
            <person name="Steele A.D."/>
            <person name="Gui C."/>
            <person name="Meng S."/>
            <person name="Li G."/>
            <person name="Viehrig K."/>
            <person name="Ye F."/>
            <person name="Su P."/>
            <person name="Kiefer A.F."/>
            <person name="Nichols A."/>
            <person name="Cepeda A.J."/>
            <person name="Yan W."/>
            <person name="Fan B."/>
            <person name="Jiang Y."/>
            <person name="Adhikari A."/>
            <person name="Zheng C.-J."/>
            <person name="Schuster L."/>
            <person name="Cowan T.M."/>
            <person name="Smanski M.J."/>
            <person name="Chevrette M.G."/>
            <person name="De Carvalho L.P.S."/>
            <person name="Shen B."/>
        </authorList>
    </citation>
    <scope>NUCLEOTIDE SEQUENCE [LARGE SCALE GENOMIC DNA]</scope>
    <source>
        <strain evidence="2 3">NPDC005137</strain>
    </source>
</reference>
<dbReference type="InterPro" id="IPR011008">
    <property type="entry name" value="Dimeric_a/b-barrel"/>
</dbReference>
<dbReference type="InterPro" id="IPR026029">
    <property type="entry name" value="MLI_dom"/>
</dbReference>
<name>A0ABV2UPK0_9ACTN</name>
<dbReference type="Gene3D" id="3.30.70.1060">
    <property type="entry name" value="Dimeric alpha+beta barrel"/>
    <property type="match status" value="1"/>
</dbReference>
<dbReference type="Proteomes" id="UP001550044">
    <property type="component" value="Unassembled WGS sequence"/>
</dbReference>
<evidence type="ECO:0000259" key="1">
    <source>
        <dbReference type="Pfam" id="PF02426"/>
    </source>
</evidence>
<feature type="domain" description="Muconolactone isomerase" evidence="1">
    <location>
        <begin position="3"/>
        <end position="92"/>
    </location>
</feature>